<evidence type="ECO:0000256" key="1">
    <source>
        <dbReference type="SAM" id="Phobius"/>
    </source>
</evidence>
<gene>
    <name evidence="2" type="ORF">BDV29DRAFT_169804</name>
</gene>
<keyword evidence="1" id="KW-0472">Membrane</keyword>
<dbReference type="Proteomes" id="UP000326565">
    <property type="component" value="Unassembled WGS sequence"/>
</dbReference>
<name>A0A5N5X7C1_9EURO</name>
<protein>
    <submittedName>
        <fullName evidence="2">Uncharacterized protein</fullName>
    </submittedName>
</protein>
<keyword evidence="1" id="KW-1133">Transmembrane helix</keyword>
<proteinExistence type="predicted"/>
<keyword evidence="1" id="KW-0812">Transmembrane</keyword>
<dbReference type="AlphaFoldDB" id="A0A5N5X7C1"/>
<sequence length="63" mass="7452">MYDHGLCLLFRQFAVTVTRLQFVAYCYQLLFSLILFPLNNVTIYFFLTQAGWISGPFLTRLCY</sequence>
<organism evidence="2 3">
    <name type="scientific">Aspergillus leporis</name>
    <dbReference type="NCBI Taxonomy" id="41062"/>
    <lineage>
        <taxon>Eukaryota</taxon>
        <taxon>Fungi</taxon>
        <taxon>Dikarya</taxon>
        <taxon>Ascomycota</taxon>
        <taxon>Pezizomycotina</taxon>
        <taxon>Eurotiomycetes</taxon>
        <taxon>Eurotiomycetidae</taxon>
        <taxon>Eurotiales</taxon>
        <taxon>Aspergillaceae</taxon>
        <taxon>Aspergillus</taxon>
        <taxon>Aspergillus subgen. Circumdati</taxon>
    </lineage>
</organism>
<accession>A0A5N5X7C1</accession>
<dbReference type="EMBL" id="ML732178">
    <property type="protein sequence ID" value="KAB8076648.1"/>
    <property type="molecule type" value="Genomic_DNA"/>
</dbReference>
<evidence type="ECO:0000313" key="2">
    <source>
        <dbReference type="EMBL" id="KAB8076648.1"/>
    </source>
</evidence>
<feature type="transmembrane region" description="Helical" evidence="1">
    <location>
        <begin position="22"/>
        <end position="47"/>
    </location>
</feature>
<keyword evidence="3" id="KW-1185">Reference proteome</keyword>
<evidence type="ECO:0000313" key="3">
    <source>
        <dbReference type="Proteomes" id="UP000326565"/>
    </source>
</evidence>
<reference evidence="2 3" key="1">
    <citation type="submission" date="2019-04" db="EMBL/GenBank/DDBJ databases">
        <title>Friends and foes A comparative genomics study of 23 Aspergillus species from section Flavi.</title>
        <authorList>
            <consortium name="DOE Joint Genome Institute"/>
            <person name="Kjaerbolling I."/>
            <person name="Vesth T."/>
            <person name="Frisvad J.C."/>
            <person name="Nybo J.L."/>
            <person name="Theobald S."/>
            <person name="Kildgaard S."/>
            <person name="Isbrandt T."/>
            <person name="Kuo A."/>
            <person name="Sato A."/>
            <person name="Lyhne E.K."/>
            <person name="Kogle M.E."/>
            <person name="Wiebenga A."/>
            <person name="Kun R.S."/>
            <person name="Lubbers R.J."/>
            <person name="Makela M.R."/>
            <person name="Barry K."/>
            <person name="Chovatia M."/>
            <person name="Clum A."/>
            <person name="Daum C."/>
            <person name="Haridas S."/>
            <person name="He G."/>
            <person name="LaButti K."/>
            <person name="Lipzen A."/>
            <person name="Mondo S."/>
            <person name="Riley R."/>
            <person name="Salamov A."/>
            <person name="Simmons B.A."/>
            <person name="Magnuson J.K."/>
            <person name="Henrissat B."/>
            <person name="Mortensen U.H."/>
            <person name="Larsen T.O."/>
            <person name="Devries R.P."/>
            <person name="Grigoriev I.V."/>
            <person name="Machida M."/>
            <person name="Baker S.E."/>
            <person name="Andersen M.R."/>
        </authorList>
    </citation>
    <scope>NUCLEOTIDE SEQUENCE [LARGE SCALE GENOMIC DNA]</scope>
    <source>
        <strain evidence="2 3">CBS 151.66</strain>
    </source>
</reference>